<gene>
    <name evidence="4" type="ORF">DL762_008180</name>
</gene>
<accession>A0ABY0GXI4</accession>
<organism evidence="4 5">
    <name type="scientific">Monosporascus cannonballus</name>
    <dbReference type="NCBI Taxonomy" id="155416"/>
    <lineage>
        <taxon>Eukaryota</taxon>
        <taxon>Fungi</taxon>
        <taxon>Dikarya</taxon>
        <taxon>Ascomycota</taxon>
        <taxon>Pezizomycotina</taxon>
        <taxon>Sordariomycetes</taxon>
        <taxon>Xylariomycetidae</taxon>
        <taxon>Xylariales</taxon>
        <taxon>Xylariales incertae sedis</taxon>
        <taxon>Monosporascus</taxon>
    </lineage>
</organism>
<reference evidence="4 5" key="1">
    <citation type="submission" date="2018-06" db="EMBL/GenBank/DDBJ databases">
        <title>Complete Genomes of Monosporascus.</title>
        <authorList>
            <person name="Robinson A.J."/>
            <person name="Natvig D.O."/>
        </authorList>
    </citation>
    <scope>NUCLEOTIDE SEQUENCE [LARGE SCALE GENOMIC DNA]</scope>
    <source>
        <strain evidence="4 5">CBS 609.92</strain>
    </source>
</reference>
<feature type="compositionally biased region" description="Polar residues" evidence="2">
    <location>
        <begin position="149"/>
        <end position="179"/>
    </location>
</feature>
<evidence type="ECO:0000313" key="5">
    <source>
        <dbReference type="Proteomes" id="UP000294003"/>
    </source>
</evidence>
<feature type="compositionally biased region" description="Polar residues" evidence="2">
    <location>
        <begin position="1"/>
        <end position="10"/>
    </location>
</feature>
<feature type="domain" description="RING-type" evidence="3">
    <location>
        <begin position="259"/>
        <end position="309"/>
    </location>
</feature>
<dbReference type="EMBL" id="QJNS01000330">
    <property type="protein sequence ID" value="RYO79436.1"/>
    <property type="molecule type" value="Genomic_DNA"/>
</dbReference>
<name>A0ABY0GXI4_9PEZI</name>
<feature type="region of interest" description="Disordered" evidence="2">
    <location>
        <begin position="1"/>
        <end position="245"/>
    </location>
</feature>
<feature type="compositionally biased region" description="Basic and acidic residues" evidence="2">
    <location>
        <begin position="73"/>
        <end position="86"/>
    </location>
</feature>
<keyword evidence="1" id="KW-0863">Zinc-finger</keyword>
<evidence type="ECO:0000256" key="1">
    <source>
        <dbReference type="PROSITE-ProRule" id="PRU00175"/>
    </source>
</evidence>
<dbReference type="SUPFAM" id="SSF57850">
    <property type="entry name" value="RING/U-box"/>
    <property type="match status" value="1"/>
</dbReference>
<feature type="compositionally biased region" description="Basic and acidic residues" evidence="2">
    <location>
        <begin position="111"/>
        <end position="148"/>
    </location>
</feature>
<evidence type="ECO:0000259" key="3">
    <source>
        <dbReference type="PROSITE" id="PS50089"/>
    </source>
</evidence>
<feature type="compositionally biased region" description="Low complexity" evidence="2">
    <location>
        <begin position="186"/>
        <end position="199"/>
    </location>
</feature>
<dbReference type="Gene3D" id="3.30.40.10">
    <property type="entry name" value="Zinc/RING finger domain, C3HC4 (zinc finger)"/>
    <property type="match status" value="1"/>
</dbReference>
<protein>
    <recommendedName>
        <fullName evidence="3">RING-type domain-containing protein</fullName>
    </recommendedName>
</protein>
<feature type="compositionally biased region" description="Polar residues" evidence="2">
    <location>
        <begin position="200"/>
        <end position="210"/>
    </location>
</feature>
<keyword evidence="5" id="KW-1185">Reference proteome</keyword>
<dbReference type="Proteomes" id="UP000294003">
    <property type="component" value="Unassembled WGS sequence"/>
</dbReference>
<keyword evidence="1" id="KW-0862">Zinc</keyword>
<comment type="caution">
    <text evidence="4">The sequence shown here is derived from an EMBL/GenBank/DDBJ whole genome shotgun (WGS) entry which is preliminary data.</text>
</comment>
<keyword evidence="1" id="KW-0479">Metal-binding</keyword>
<evidence type="ECO:0000313" key="4">
    <source>
        <dbReference type="EMBL" id="RYO79436.1"/>
    </source>
</evidence>
<evidence type="ECO:0000256" key="2">
    <source>
        <dbReference type="SAM" id="MobiDB-lite"/>
    </source>
</evidence>
<feature type="compositionally biased region" description="Basic and acidic residues" evidence="2">
    <location>
        <begin position="216"/>
        <end position="231"/>
    </location>
</feature>
<dbReference type="Pfam" id="PF13639">
    <property type="entry name" value="zf-RING_2"/>
    <property type="match status" value="1"/>
</dbReference>
<dbReference type="SMART" id="SM00184">
    <property type="entry name" value="RING"/>
    <property type="match status" value="1"/>
</dbReference>
<dbReference type="InterPro" id="IPR013083">
    <property type="entry name" value="Znf_RING/FYVE/PHD"/>
</dbReference>
<dbReference type="PROSITE" id="PS50089">
    <property type="entry name" value="ZF_RING_2"/>
    <property type="match status" value="1"/>
</dbReference>
<dbReference type="InterPro" id="IPR001841">
    <property type="entry name" value="Znf_RING"/>
</dbReference>
<proteinExistence type="predicted"/>
<sequence length="416" mass="45594">MSTKTITKNGSILGRVAYKTTMNDDSAPSSSSGMGSGRGSSADPGLSPQAAPGALPRYTSREERVPVSQPTRPRVDQSEAIAEYRAHTVLSTRSSRAALPPTPPPTPPSMQHREPRETREPRSETQELPTRPRDPQESRQNREARESNRGTPGNTQRRYLTTRRSSRESLNTSSPSSPRRNLAGFSDSDSSRSSSWSSRPTGSPPKTSHLGSVARDFLESSRRARSRDGDGKLSTPEGESFFPTPKITFLIDEPEGLKCQICLTTPLEMAESSQRPSERTPVILPCGHAGCGNCMHTWLTTHHSCPFCRRDMHHKGCGHAVEPRVIAHDTIHSLPRTTAEGGSVGHKCPDCRIGELQATALKNWKDLARDLRAARARARELGTDEAVSAMKKAEKAFEMAPCRALLDKVTRVDTSW</sequence>